<proteinExistence type="predicted"/>
<organism evidence="1 2">
    <name type="scientific">Serpens gallinarum</name>
    <dbReference type="NCBI Taxonomy" id="2763075"/>
    <lineage>
        <taxon>Bacteria</taxon>
        <taxon>Pseudomonadati</taxon>
        <taxon>Pseudomonadota</taxon>
        <taxon>Gammaproteobacteria</taxon>
        <taxon>Pseudomonadales</taxon>
        <taxon>Pseudomonadaceae</taxon>
        <taxon>Pseudomonas</taxon>
    </lineage>
</organism>
<reference evidence="1 2" key="1">
    <citation type="submission" date="2020-08" db="EMBL/GenBank/DDBJ databases">
        <title>A Genomic Blueprint of the Chicken Gut Microbiome.</title>
        <authorList>
            <person name="Gilroy R."/>
            <person name="Ravi A."/>
            <person name="Getino M."/>
            <person name="Pursley I."/>
            <person name="Horton D.L."/>
            <person name="Alikhan N.-F."/>
            <person name="Baker D."/>
            <person name="Gharbi K."/>
            <person name="Hall N."/>
            <person name="Watson M."/>
            <person name="Adriaenssens E.M."/>
            <person name="Foster-Nyarko E."/>
            <person name="Jarju S."/>
            <person name="Secka A."/>
            <person name="Antonio M."/>
            <person name="Oren A."/>
            <person name="Chaudhuri R."/>
            <person name="La Ragione R.M."/>
            <person name="Hildebrand F."/>
            <person name="Pallen M.J."/>
        </authorList>
    </citation>
    <scope>NUCLEOTIDE SEQUENCE [LARGE SCALE GENOMIC DNA]</scope>
    <source>
        <strain evidence="1 2">Sa2CUA2</strain>
    </source>
</reference>
<evidence type="ECO:0000313" key="1">
    <source>
        <dbReference type="EMBL" id="MBD7978525.1"/>
    </source>
</evidence>
<comment type="caution">
    <text evidence="1">The sequence shown here is derived from an EMBL/GenBank/DDBJ whole genome shotgun (WGS) entry which is preliminary data.</text>
</comment>
<evidence type="ECO:0000313" key="2">
    <source>
        <dbReference type="Proteomes" id="UP000611945"/>
    </source>
</evidence>
<protein>
    <recommendedName>
        <fullName evidence="3">DUF1330 domain-containing protein</fullName>
    </recommendedName>
</protein>
<dbReference type="EMBL" id="JACSQG010000010">
    <property type="protein sequence ID" value="MBD7978525.1"/>
    <property type="molecule type" value="Genomic_DNA"/>
</dbReference>
<accession>A0ABR8TSQ6</accession>
<gene>
    <name evidence="1" type="ORF">H9642_15175</name>
</gene>
<name>A0ABR8TSQ6_9PSED</name>
<dbReference type="RefSeq" id="WP_251837313.1">
    <property type="nucleotide sequence ID" value="NZ_JACSQG010000010.1"/>
</dbReference>
<evidence type="ECO:0008006" key="3">
    <source>
        <dbReference type="Google" id="ProtNLM"/>
    </source>
</evidence>
<sequence length="102" mass="12006">MYLIQLLLPLYDNHGQGFPGHFFREVGETLITRFGGLTAFTRAPATGLWREDGVHTERDEVVVYEVMTETLDRTWWADYRSMLEARFEQDELVVRAWPIEKL</sequence>
<dbReference type="Proteomes" id="UP000611945">
    <property type="component" value="Unassembled WGS sequence"/>
</dbReference>
<keyword evidence="2" id="KW-1185">Reference proteome</keyword>